<dbReference type="EMBL" id="JALAWA010000007">
    <property type="protein sequence ID" value="MCY9185529.1"/>
    <property type="molecule type" value="Genomic_DNA"/>
</dbReference>
<protein>
    <submittedName>
        <fullName evidence="3">Metallophosphoesterase</fullName>
    </submittedName>
</protein>
<keyword evidence="1" id="KW-0732">Signal</keyword>
<dbReference type="PIRSF" id="PIRSF036444">
    <property type="entry name" value="Pesterase_YvnB"/>
    <property type="match status" value="1"/>
</dbReference>
<dbReference type="Gene3D" id="2.60.40.10">
    <property type="entry name" value="Immunoglobulins"/>
    <property type="match status" value="1"/>
</dbReference>
<accession>A0A9Q4HV83</accession>
<dbReference type="Pfam" id="PF00149">
    <property type="entry name" value="Metallophos"/>
    <property type="match status" value="1"/>
</dbReference>
<dbReference type="InterPro" id="IPR011401">
    <property type="entry name" value="Pesterase_YvnB"/>
</dbReference>
<name>A0A9Q4HV83_9BACI</name>
<reference evidence="3" key="1">
    <citation type="submission" date="2022-02" db="EMBL/GenBank/DDBJ databases">
        <title>Crop Bioprotection Bacillus Genome Sequencing.</title>
        <authorList>
            <person name="Dunlap C."/>
        </authorList>
    </citation>
    <scope>NUCLEOTIDE SEQUENCE</scope>
    <source>
        <strain evidence="3">EC49O2N-C10</strain>
    </source>
</reference>
<proteinExistence type="predicted"/>
<dbReference type="CDD" id="cd07399">
    <property type="entry name" value="MPP_YvnB"/>
    <property type="match status" value="1"/>
</dbReference>
<dbReference type="RefSeq" id="WP_268497377.1">
    <property type="nucleotide sequence ID" value="NZ_JALAVZ010000005.1"/>
</dbReference>
<feature type="domain" description="LTD" evidence="2">
    <location>
        <begin position="141"/>
        <end position="290"/>
    </location>
</feature>
<feature type="signal peptide" evidence="1">
    <location>
        <begin position="1"/>
        <end position="19"/>
    </location>
</feature>
<comment type="caution">
    <text evidence="3">The sequence shown here is derived from an EMBL/GenBank/DDBJ whole genome shotgun (WGS) entry which is preliminary data.</text>
</comment>
<dbReference type="Proteomes" id="UP001073053">
    <property type="component" value="Unassembled WGS sequence"/>
</dbReference>
<dbReference type="SUPFAM" id="SSF56300">
    <property type="entry name" value="Metallo-dependent phosphatases"/>
    <property type="match status" value="1"/>
</dbReference>
<dbReference type="PROSITE" id="PS51841">
    <property type="entry name" value="LTD"/>
    <property type="match status" value="1"/>
</dbReference>
<sequence>MRKYTVIASLLLSFLFVQSGGHHEARALPVIKQEPFQTPHYIPLLENPPQIEVKAEMKGNLIIQAHVRDSEYQSFSAFLFYKQSNELGYKMVPMDPTPGAIRQFLAQIPKRSIWNSELEYYIVFSNGKQQVESETKTLKLDGFQADLAHIPELLITELAVDTKNTGRTDSYEFIEVYNTTDRTIDFKDYHIRYRYPKEGPDSDLIWRPDQRVVIPSGETCVFWLKPAGHPELTADDFNRHYQTHLREGENLLVLEGTEGMANTRPRAVAISTNTGKDISVAHYRKHALRRLSSVLYKYPLDGTAELLNISIAEKNPSPGSILQAQVPEQKRKMMLDKEKPVIEDLTDRKPVRPAESIELRADIRDRSLVKTAAFYYRTDENKPFKRIFAEKDRNDHLYHYIVYSPELIGKDQLEYYVVAGDGINEAKTPVKMIDIKQTSKSHGLRMNIENRDTLSGTQFLKATTDGRTDSIKLWIDGKKQLTEPAMEKEVYFAFDTRKTNLYFKNAVTMDGKVLKVFDDTTNKYRTYSVPLPETLLQKGKQLQRITIRSGSKVSPFDTAENRDDFLVKNARLVLSDGTVIRDERISPEKELFIGDNQRSNKSWPFQFHLPDGLFTSQLLKWDTEKLTEGAHYIAVSDGNENLSFVVRVDNSGPHIEPNVTDGQTYKGNLVLQADMFDKWSKIEETEAFLDGDSITLPYHTSTSELSPGKHTLKVSATDLAGNKTVIERTFKTEREHPDQPEIVNSDADTHKAKLSVRVKDPTNDAMDVSFYRGFQYTSQNRNNVKIFKHASLTEPPKSFVPESETPFTNEEMNRVSGADGKTVSTEEKELFPYHRFEVTVDPSIDENDLAEAVWRGSSLPGRKVTMYAWNYRTSQWQPIDSFVAKDDKQFTLKASVIASDYVRKSKVNIIVQDEIPPAKDMYTFVWMSDTQYYAKSYPHIFDKQTAWIKNTQRKLNTKYVFHTGDIVDDSADIRQWRNADQSMRVLDNSGIPYGVLAGNHDVGHKDGSYRAFGKYFGSHRFDKRLYYGESYKNNRGHYDLISSSGNDYIMLYMGWGITDEDIAWMNQVLKKHPDRTAVLAFHEYLLVSGNRSPIGEKIFKKVVKPNPNVVMVLSGHYHSAMRKTDELDDDGDGKPDRLVHQMLADYQGGPEGGQGYLRLMQFDQANNVVHVSTYSPYLDDKNFYDTDSYGNKDEFTLELDLKPRMKRVETDYFECNVYTNEQLGKREKVKSGETAEFLWENLEPSSVYYWYTIVEDSFNGKTKSPIWKFKTKKETYRPAPDQFDFRRVSNP</sequence>
<evidence type="ECO:0000256" key="1">
    <source>
        <dbReference type="SAM" id="SignalP"/>
    </source>
</evidence>
<evidence type="ECO:0000259" key="2">
    <source>
        <dbReference type="PROSITE" id="PS51841"/>
    </source>
</evidence>
<evidence type="ECO:0000313" key="4">
    <source>
        <dbReference type="Proteomes" id="UP001073053"/>
    </source>
</evidence>
<dbReference type="GO" id="GO:0016787">
    <property type="term" value="F:hydrolase activity"/>
    <property type="evidence" value="ECO:0007669"/>
    <property type="project" value="InterPro"/>
</dbReference>
<dbReference type="PANTHER" id="PTHR43143">
    <property type="entry name" value="METALLOPHOSPHOESTERASE, CALCINEURIN SUPERFAMILY"/>
    <property type="match status" value="1"/>
</dbReference>
<organism evidence="3 4">
    <name type="scientific">Bacillus halotolerans</name>
    <dbReference type="NCBI Taxonomy" id="260554"/>
    <lineage>
        <taxon>Bacteria</taxon>
        <taxon>Bacillati</taxon>
        <taxon>Bacillota</taxon>
        <taxon>Bacilli</taxon>
        <taxon>Bacillales</taxon>
        <taxon>Bacillaceae</taxon>
        <taxon>Bacillus</taxon>
    </lineage>
</organism>
<dbReference type="PANTHER" id="PTHR43143:SF5">
    <property type="entry name" value="SECRETED PROTEIN"/>
    <property type="match status" value="1"/>
</dbReference>
<dbReference type="Gene3D" id="3.60.21.10">
    <property type="match status" value="1"/>
</dbReference>
<feature type="chain" id="PRO_5040222985" evidence="1">
    <location>
        <begin position="20"/>
        <end position="1291"/>
    </location>
</feature>
<gene>
    <name evidence="3" type="ORF">MOF03_12890</name>
</gene>
<dbReference type="InterPro" id="IPR004843">
    <property type="entry name" value="Calcineurin-like_PHP"/>
</dbReference>
<dbReference type="InterPro" id="IPR013783">
    <property type="entry name" value="Ig-like_fold"/>
</dbReference>
<dbReference type="InterPro" id="IPR029052">
    <property type="entry name" value="Metallo-depent_PP-like"/>
</dbReference>
<dbReference type="InterPro" id="IPR051918">
    <property type="entry name" value="STPP_CPPED1"/>
</dbReference>
<dbReference type="InterPro" id="IPR001322">
    <property type="entry name" value="Lamin_tail_dom"/>
</dbReference>
<evidence type="ECO:0000313" key="3">
    <source>
        <dbReference type="EMBL" id="MCY9185529.1"/>
    </source>
</evidence>